<dbReference type="GO" id="GO:0003677">
    <property type="term" value="F:DNA binding"/>
    <property type="evidence" value="ECO:0007669"/>
    <property type="project" value="UniProtKB-KW"/>
</dbReference>
<evidence type="ECO:0000256" key="3">
    <source>
        <dbReference type="ARBA" id="ARBA00022829"/>
    </source>
</evidence>
<dbReference type="GO" id="GO:0009295">
    <property type="term" value="C:nucleoid"/>
    <property type="evidence" value="ECO:0007669"/>
    <property type="project" value="UniProtKB-SubCell"/>
</dbReference>
<dbReference type="RefSeq" id="WP_068557865.1">
    <property type="nucleotide sequence ID" value="NZ_LOEE01000072.1"/>
</dbReference>
<gene>
    <name evidence="6" type="primary">parB</name>
    <name evidence="6" type="ORF">AN619_27720</name>
</gene>
<reference evidence="6 7" key="1">
    <citation type="submission" date="2015-12" db="EMBL/GenBank/DDBJ databases">
        <title>Draft genome sequence of the thermoanaerobe Thermotalea metallivorans, an isolate from the runoff channel of the Great Artesian Basin, Australia.</title>
        <authorList>
            <person name="Patel B.K."/>
        </authorList>
    </citation>
    <scope>NUCLEOTIDE SEQUENCE [LARGE SCALE GENOMIC DNA]</scope>
    <source>
        <strain evidence="6 7">B2-1</strain>
    </source>
</reference>
<dbReference type="SMART" id="SM00470">
    <property type="entry name" value="ParB"/>
    <property type="match status" value="1"/>
</dbReference>
<keyword evidence="4" id="KW-0238">DNA-binding</keyword>
<dbReference type="SUPFAM" id="SSF110849">
    <property type="entry name" value="ParB/Sulfiredoxin"/>
    <property type="match status" value="1"/>
</dbReference>
<comment type="similarity">
    <text evidence="2">Belongs to the ParB family.</text>
</comment>
<dbReference type="AlphaFoldDB" id="A0A140KZX7"/>
<dbReference type="NCBIfam" id="TIGR00180">
    <property type="entry name" value="parB_part"/>
    <property type="match status" value="1"/>
</dbReference>
<evidence type="ECO:0000256" key="1">
    <source>
        <dbReference type="ARBA" id="ARBA00004453"/>
    </source>
</evidence>
<dbReference type="Gene3D" id="3.90.1530.30">
    <property type="match status" value="1"/>
</dbReference>
<dbReference type="GO" id="GO:0045881">
    <property type="term" value="P:positive regulation of sporulation resulting in formation of a cellular spore"/>
    <property type="evidence" value="ECO:0007669"/>
    <property type="project" value="TreeGrafter"/>
</dbReference>
<dbReference type="Proteomes" id="UP000070456">
    <property type="component" value="Unassembled WGS sequence"/>
</dbReference>
<dbReference type="Pfam" id="PF23552">
    <property type="entry name" value="ParB_C"/>
    <property type="match status" value="1"/>
</dbReference>
<dbReference type="STRING" id="520762.AN619_27720"/>
<dbReference type="InterPro" id="IPR036086">
    <property type="entry name" value="ParB/Sulfiredoxin_sf"/>
</dbReference>
<dbReference type="SUPFAM" id="SSF109709">
    <property type="entry name" value="KorB DNA-binding domain-like"/>
    <property type="match status" value="1"/>
</dbReference>
<proteinExistence type="inferred from homology"/>
<comment type="caution">
    <text evidence="6">The sequence shown here is derived from an EMBL/GenBank/DDBJ whole genome shotgun (WGS) entry which is preliminary data.</text>
</comment>
<feature type="domain" description="ParB-like N-terminal" evidence="5">
    <location>
        <begin position="34"/>
        <end position="123"/>
    </location>
</feature>
<dbReference type="InterPro" id="IPR041468">
    <property type="entry name" value="HTH_ParB/Spo0J"/>
</dbReference>
<name>A0A140KZX7_9FIRM</name>
<evidence type="ECO:0000256" key="2">
    <source>
        <dbReference type="ARBA" id="ARBA00006295"/>
    </source>
</evidence>
<dbReference type="CDD" id="cd16393">
    <property type="entry name" value="SPO0J_N"/>
    <property type="match status" value="1"/>
</dbReference>
<dbReference type="InterPro" id="IPR050336">
    <property type="entry name" value="Chromosome_partition/occlusion"/>
</dbReference>
<dbReference type="FunFam" id="1.10.10.2830:FF:000001">
    <property type="entry name" value="Chromosome partitioning protein ParB"/>
    <property type="match status" value="1"/>
</dbReference>
<accession>A0A140KZX7</accession>
<dbReference type="InterPro" id="IPR057240">
    <property type="entry name" value="ParB_dimer_C"/>
</dbReference>
<dbReference type="Gene3D" id="1.10.10.2830">
    <property type="match status" value="1"/>
</dbReference>
<dbReference type="Pfam" id="PF02195">
    <property type="entry name" value="ParB_N"/>
    <property type="match status" value="1"/>
</dbReference>
<dbReference type="EMBL" id="LOEE01000072">
    <property type="protein sequence ID" value="KXG73852.1"/>
    <property type="molecule type" value="Genomic_DNA"/>
</dbReference>
<evidence type="ECO:0000259" key="5">
    <source>
        <dbReference type="SMART" id="SM00470"/>
    </source>
</evidence>
<protein>
    <submittedName>
        <fullName evidence="6">Putative chromosome-partitioning protein ParB</fullName>
    </submittedName>
</protein>
<dbReference type="InterPro" id="IPR003115">
    <property type="entry name" value="ParB_N"/>
</dbReference>
<dbReference type="PANTHER" id="PTHR33375">
    <property type="entry name" value="CHROMOSOME-PARTITIONING PROTEIN PARB-RELATED"/>
    <property type="match status" value="1"/>
</dbReference>
<comment type="subcellular location">
    <subcellularLocation>
        <location evidence="1">Cytoplasm</location>
        <location evidence="1">Nucleoid</location>
    </subcellularLocation>
</comment>
<evidence type="ECO:0000313" key="7">
    <source>
        <dbReference type="Proteomes" id="UP000070456"/>
    </source>
</evidence>
<organism evidence="6 7">
    <name type="scientific">Thermotalea metallivorans</name>
    <dbReference type="NCBI Taxonomy" id="520762"/>
    <lineage>
        <taxon>Bacteria</taxon>
        <taxon>Bacillati</taxon>
        <taxon>Bacillota</taxon>
        <taxon>Clostridia</taxon>
        <taxon>Peptostreptococcales</taxon>
        <taxon>Thermotaleaceae</taxon>
        <taxon>Thermotalea</taxon>
    </lineage>
</organism>
<keyword evidence="3" id="KW-0159">Chromosome partition</keyword>
<dbReference type="FunFam" id="3.90.1530.30:FF:000001">
    <property type="entry name" value="Chromosome partitioning protein ParB"/>
    <property type="match status" value="1"/>
</dbReference>
<dbReference type="OrthoDB" id="9802051at2"/>
<sequence>MAKVKGGLGKGLNALIPDRKPEIEGVVSKKGDVVKISIHEIAPNRSQPRKDFAKERLEALSDSIRVHGIIQPIVIRPVEEGYEIVAGERRWRAAREAGLKEIPCIVKDLNDQQGIEIALIENLQREDLNPIEEALAYENLMNHYNLTQEEIAQAIGKSRPYIANTMRLLNLDDGIQEMLIQNKITSGHARALLRLENAALQREIAKEVDEKGLSVRETEALVAKILKGKIKKALPKKAKDTSLLFLEDALKSILGTKVNIIRGKKKGKIEIEYYSDEELERLVDLLQRK</sequence>
<dbReference type="PANTHER" id="PTHR33375:SF1">
    <property type="entry name" value="CHROMOSOME-PARTITIONING PROTEIN PARB-RELATED"/>
    <property type="match status" value="1"/>
</dbReference>
<evidence type="ECO:0000256" key="4">
    <source>
        <dbReference type="ARBA" id="ARBA00023125"/>
    </source>
</evidence>
<dbReference type="InterPro" id="IPR004437">
    <property type="entry name" value="ParB/RepB/Spo0J"/>
</dbReference>
<dbReference type="GO" id="GO:0007059">
    <property type="term" value="P:chromosome segregation"/>
    <property type="evidence" value="ECO:0007669"/>
    <property type="project" value="UniProtKB-KW"/>
</dbReference>
<dbReference type="GO" id="GO:0005694">
    <property type="term" value="C:chromosome"/>
    <property type="evidence" value="ECO:0007669"/>
    <property type="project" value="TreeGrafter"/>
</dbReference>
<dbReference type="Pfam" id="PF17762">
    <property type="entry name" value="HTH_ParB"/>
    <property type="match status" value="1"/>
</dbReference>
<evidence type="ECO:0000313" key="6">
    <source>
        <dbReference type="EMBL" id="KXG73852.1"/>
    </source>
</evidence>
<keyword evidence="7" id="KW-1185">Reference proteome</keyword>